<organism evidence="4 5">
    <name type="scientific">Nocardia arthritidis</name>
    <dbReference type="NCBI Taxonomy" id="228602"/>
    <lineage>
        <taxon>Bacteria</taxon>
        <taxon>Bacillati</taxon>
        <taxon>Actinomycetota</taxon>
        <taxon>Actinomycetes</taxon>
        <taxon>Mycobacteriales</taxon>
        <taxon>Nocardiaceae</taxon>
        <taxon>Nocardia</taxon>
    </lineage>
</organism>
<evidence type="ECO:0000256" key="1">
    <source>
        <dbReference type="ARBA" id="ARBA00007553"/>
    </source>
</evidence>
<evidence type="ECO:0008006" key="6">
    <source>
        <dbReference type="Google" id="ProtNLM"/>
    </source>
</evidence>
<dbReference type="RefSeq" id="WP_167475463.1">
    <property type="nucleotide sequence ID" value="NZ_CP046172.1"/>
</dbReference>
<dbReference type="Proteomes" id="UP000503540">
    <property type="component" value="Chromosome"/>
</dbReference>
<dbReference type="Gene3D" id="3.40.80.10">
    <property type="entry name" value="Peptidoglycan recognition protein-like"/>
    <property type="match status" value="1"/>
</dbReference>
<name>A0A6G9YI13_9NOCA</name>
<evidence type="ECO:0000313" key="4">
    <source>
        <dbReference type="EMBL" id="QIS12838.1"/>
    </source>
</evidence>
<dbReference type="SMART" id="SM00644">
    <property type="entry name" value="Ami_2"/>
    <property type="match status" value="1"/>
</dbReference>
<dbReference type="KEGG" id="nah:F5544_24915"/>
<feature type="domain" description="N-acetylmuramoyl-L-alanine amidase" evidence="2">
    <location>
        <begin position="32"/>
        <end position="211"/>
    </location>
</feature>
<dbReference type="EMBL" id="CP046172">
    <property type="protein sequence ID" value="QIS12838.1"/>
    <property type="molecule type" value="Genomic_DNA"/>
</dbReference>
<dbReference type="PANTHER" id="PTHR11022">
    <property type="entry name" value="PEPTIDOGLYCAN RECOGNITION PROTEIN"/>
    <property type="match status" value="1"/>
</dbReference>
<dbReference type="InterPro" id="IPR002502">
    <property type="entry name" value="Amidase_domain"/>
</dbReference>
<dbReference type="CDD" id="cd06583">
    <property type="entry name" value="PGRP"/>
    <property type="match status" value="1"/>
</dbReference>
<comment type="similarity">
    <text evidence="1">Belongs to the N-acetylmuramoyl-L-alanine amidase 2 family.</text>
</comment>
<feature type="domain" description="Peptidoglycan recognition protein family" evidence="3">
    <location>
        <begin position="19"/>
        <end position="185"/>
    </location>
</feature>
<sequence>MVGAPPFRDPVETSFAWGFPAVTRTGWAADESLLTWTDHAFAPAQLITVHHTFDFDGTGATDYRDVVRAVYVFHASPAHGGRGWGDIGYHLIIDPNGVVYAGRDTGDSAPIFRPGAVLAPGAEVVEAGHVYNANPGNIGICLIGNFDATQPTMASLGALRDVLGKLCAGLGLNPMADVRYTNPTTGLSVEMPSIAGHRDWSAIAGQTTCPGQHLYDLLPALRAAAVEPIG</sequence>
<evidence type="ECO:0000259" key="3">
    <source>
        <dbReference type="SMART" id="SM00701"/>
    </source>
</evidence>
<protein>
    <recommendedName>
        <fullName evidence="6">N-acetylmuramoyl-L-alanine amidase</fullName>
    </recommendedName>
</protein>
<dbReference type="SMART" id="SM00701">
    <property type="entry name" value="PGRP"/>
    <property type="match status" value="1"/>
</dbReference>
<dbReference type="InterPro" id="IPR006619">
    <property type="entry name" value="PGRP_domain_met/bac"/>
</dbReference>
<proteinExistence type="inferred from homology"/>
<dbReference type="InterPro" id="IPR015510">
    <property type="entry name" value="PGRP"/>
</dbReference>
<keyword evidence="5" id="KW-1185">Reference proteome</keyword>
<dbReference type="GO" id="GO:0009253">
    <property type="term" value="P:peptidoglycan catabolic process"/>
    <property type="evidence" value="ECO:0007669"/>
    <property type="project" value="InterPro"/>
</dbReference>
<evidence type="ECO:0000259" key="2">
    <source>
        <dbReference type="SMART" id="SM00644"/>
    </source>
</evidence>
<accession>A0A6G9YI13</accession>
<reference evidence="4 5" key="1">
    <citation type="journal article" date="2019" name="ACS Chem. Biol.">
        <title>Identification and Mobilization of a Cryptic Antibiotic Biosynthesis Gene Locus from a Human-Pathogenic Nocardia Isolate.</title>
        <authorList>
            <person name="Herisse M."/>
            <person name="Ishida K."/>
            <person name="Porter J.L."/>
            <person name="Howden B."/>
            <person name="Hertweck C."/>
            <person name="Stinear T.P."/>
            <person name="Pidot S.J."/>
        </authorList>
    </citation>
    <scope>NUCLEOTIDE SEQUENCE [LARGE SCALE GENOMIC DNA]</scope>
    <source>
        <strain evidence="4 5">AUSMDU00012717</strain>
    </source>
</reference>
<dbReference type="AlphaFoldDB" id="A0A6G9YI13"/>
<dbReference type="InterPro" id="IPR036505">
    <property type="entry name" value="Amidase/PGRP_sf"/>
</dbReference>
<dbReference type="GO" id="GO:0008270">
    <property type="term" value="F:zinc ion binding"/>
    <property type="evidence" value="ECO:0007669"/>
    <property type="project" value="InterPro"/>
</dbReference>
<dbReference type="Pfam" id="PF01510">
    <property type="entry name" value="Amidase_2"/>
    <property type="match status" value="1"/>
</dbReference>
<evidence type="ECO:0000313" key="5">
    <source>
        <dbReference type="Proteomes" id="UP000503540"/>
    </source>
</evidence>
<dbReference type="PANTHER" id="PTHR11022:SF41">
    <property type="entry name" value="PEPTIDOGLYCAN-RECOGNITION PROTEIN LC-RELATED"/>
    <property type="match status" value="1"/>
</dbReference>
<dbReference type="GO" id="GO:0008745">
    <property type="term" value="F:N-acetylmuramoyl-L-alanine amidase activity"/>
    <property type="evidence" value="ECO:0007669"/>
    <property type="project" value="InterPro"/>
</dbReference>
<dbReference type="SUPFAM" id="SSF55846">
    <property type="entry name" value="N-acetylmuramoyl-L-alanine amidase-like"/>
    <property type="match status" value="1"/>
</dbReference>
<gene>
    <name evidence="4" type="ORF">F5544_24915</name>
</gene>